<proteinExistence type="predicted"/>
<dbReference type="EMBL" id="CP067334">
    <property type="protein sequence ID" value="QXE27690.1"/>
    <property type="molecule type" value="Genomic_DNA"/>
</dbReference>
<feature type="chain" id="PRO_5045777164" evidence="1">
    <location>
        <begin position="19"/>
        <end position="324"/>
    </location>
</feature>
<keyword evidence="3" id="KW-1185">Reference proteome</keyword>
<accession>A0ABX8L8V0</accession>
<evidence type="ECO:0000256" key="1">
    <source>
        <dbReference type="SAM" id="SignalP"/>
    </source>
</evidence>
<dbReference type="SUPFAM" id="SSF82185">
    <property type="entry name" value="Histone H3 K4-specific methyltransferase SET7/9 N-terminal domain"/>
    <property type="match status" value="2"/>
</dbReference>
<dbReference type="RefSeq" id="WP_131744022.1">
    <property type="nucleotide sequence ID" value="NZ_CAAAFM010000001.1"/>
</dbReference>
<organism evidence="2 3">
    <name type="scientific">Chlamydia buteonis</name>
    <dbReference type="NCBI Taxonomy" id="2494525"/>
    <lineage>
        <taxon>Bacteria</taxon>
        <taxon>Pseudomonadati</taxon>
        <taxon>Chlamydiota</taxon>
        <taxon>Chlamydiia</taxon>
        <taxon>Chlamydiales</taxon>
        <taxon>Chlamydiaceae</taxon>
        <taxon>Chlamydia/Chlamydophila group</taxon>
        <taxon>Chlamydia</taxon>
    </lineage>
</organism>
<gene>
    <name evidence="2" type="ORF">JJJ19_03445</name>
</gene>
<evidence type="ECO:0000313" key="2">
    <source>
        <dbReference type="EMBL" id="QXE27690.1"/>
    </source>
</evidence>
<sequence>MKQLLFCICALSSFSCFTYGSTLKQDPSVMKETFRNNYGIIVSGRDWIKRGCDGTITKVLKDGSTLYEIYVQGLLHGEITLTFPHSTTLSAIKTYDRGRLVSHKTFFSNGLPSQEEVFQEDGSLTVTRWPDNKNNDTITEPYFIETTYQGRVIEGSYSSFNGKYTSTIRNGEGVRSNFSPNNVLLYEETFNDGVMVKRTTFYATRDPETITHYVNGQPHGLRLTYLPGGIPNTIEEWRYGYQDGTTTVFKNGCKAAEIPFVKGSKEGCELRYNEEEVIAEEVSWRNNLPHGMRKIYAAGVYKCEWYHRGRLVSKTKFERLNNAG</sequence>
<name>A0ABX8L8V0_9CHLA</name>
<reference evidence="2" key="1">
    <citation type="submission" date="2021-01" db="EMBL/GenBank/DDBJ databases">
        <title>Chlamydial infections in birds of prey presented to California wildlife rehabilitation facilities.</title>
        <authorList>
            <person name="Seibert B.A."/>
            <person name="Keel M.K."/>
            <person name="Kelly T.R."/>
            <person name="Nilsen R.A."/>
            <person name="Pesti D.R."/>
            <person name="Ciembor P.X."/>
            <person name="Gregory C.R."/>
            <person name="Ritchie B.W."/>
            <person name="Hawkins M.G."/>
        </authorList>
    </citation>
    <scope>NUCLEOTIDE SEQUENCE [LARGE SCALE GENOMIC DNA]</scope>
    <source>
        <strain evidence="2">SWA</strain>
    </source>
</reference>
<evidence type="ECO:0000313" key="3">
    <source>
        <dbReference type="Proteomes" id="UP000683565"/>
    </source>
</evidence>
<dbReference type="Gene3D" id="3.90.930.1">
    <property type="match status" value="1"/>
</dbReference>
<protein>
    <submittedName>
        <fullName evidence="2">Toxin-antitoxin system YwqK family antitoxin</fullName>
    </submittedName>
</protein>
<keyword evidence="1" id="KW-0732">Signal</keyword>
<feature type="signal peptide" evidence="1">
    <location>
        <begin position="1"/>
        <end position="18"/>
    </location>
</feature>
<dbReference type="Proteomes" id="UP000683565">
    <property type="component" value="Chromosome"/>
</dbReference>
<dbReference type="PROSITE" id="PS51257">
    <property type="entry name" value="PROKAR_LIPOPROTEIN"/>
    <property type="match status" value="1"/>
</dbReference>